<dbReference type="InterPro" id="IPR011990">
    <property type="entry name" value="TPR-like_helical_dom_sf"/>
</dbReference>
<keyword evidence="2" id="KW-0677">Repeat</keyword>
<feature type="repeat" description="PPR" evidence="3">
    <location>
        <begin position="430"/>
        <end position="464"/>
    </location>
</feature>
<dbReference type="SUPFAM" id="SSF48452">
    <property type="entry name" value="TPR-like"/>
    <property type="match status" value="1"/>
</dbReference>
<proteinExistence type="inferred from homology"/>
<reference evidence="5" key="1">
    <citation type="submission" date="2020-06" db="EMBL/GenBank/DDBJ databases">
        <title>WGS assembly of Ceratodon purpureus strain R40.</title>
        <authorList>
            <person name="Carey S.B."/>
            <person name="Jenkins J."/>
            <person name="Shu S."/>
            <person name="Lovell J.T."/>
            <person name="Sreedasyam A."/>
            <person name="Maumus F."/>
            <person name="Tiley G.P."/>
            <person name="Fernandez-Pozo N."/>
            <person name="Barry K."/>
            <person name="Chen C."/>
            <person name="Wang M."/>
            <person name="Lipzen A."/>
            <person name="Daum C."/>
            <person name="Saski C.A."/>
            <person name="Payton A.C."/>
            <person name="Mcbreen J.C."/>
            <person name="Conrad R.E."/>
            <person name="Kollar L.M."/>
            <person name="Olsson S."/>
            <person name="Huttunen S."/>
            <person name="Landis J.B."/>
            <person name="Wickett N.J."/>
            <person name="Johnson M.G."/>
            <person name="Rensing S.A."/>
            <person name="Grimwood J."/>
            <person name="Schmutz J."/>
            <person name="Mcdaniel S.F."/>
        </authorList>
    </citation>
    <scope>NUCLEOTIDE SEQUENCE</scope>
    <source>
        <strain evidence="5">R40</strain>
    </source>
</reference>
<evidence type="ECO:0000256" key="1">
    <source>
        <dbReference type="ARBA" id="ARBA00007626"/>
    </source>
</evidence>
<dbReference type="PROSITE" id="PS51375">
    <property type="entry name" value="PPR"/>
    <property type="match status" value="5"/>
</dbReference>
<dbReference type="AlphaFoldDB" id="A0A8T0ITX9"/>
<evidence type="ECO:0000256" key="2">
    <source>
        <dbReference type="ARBA" id="ARBA00022737"/>
    </source>
</evidence>
<comment type="caution">
    <text evidence="5">The sequence shown here is derived from an EMBL/GenBank/DDBJ whole genome shotgun (WGS) entry which is preliminary data.</text>
</comment>
<dbReference type="Proteomes" id="UP000822688">
    <property type="component" value="Chromosome 2"/>
</dbReference>
<dbReference type="InterPro" id="IPR002885">
    <property type="entry name" value="PPR_rpt"/>
</dbReference>
<gene>
    <name evidence="5" type="ORF">KC19_2G099700</name>
</gene>
<dbReference type="Pfam" id="PF13041">
    <property type="entry name" value="PPR_2"/>
    <property type="match status" value="2"/>
</dbReference>
<evidence type="ECO:0000313" key="5">
    <source>
        <dbReference type="EMBL" id="KAG0586555.1"/>
    </source>
</evidence>
<organism evidence="5 6">
    <name type="scientific">Ceratodon purpureus</name>
    <name type="common">Fire moss</name>
    <name type="synonym">Dicranum purpureum</name>
    <dbReference type="NCBI Taxonomy" id="3225"/>
    <lineage>
        <taxon>Eukaryota</taxon>
        <taxon>Viridiplantae</taxon>
        <taxon>Streptophyta</taxon>
        <taxon>Embryophyta</taxon>
        <taxon>Bryophyta</taxon>
        <taxon>Bryophytina</taxon>
        <taxon>Bryopsida</taxon>
        <taxon>Dicranidae</taxon>
        <taxon>Pseudoditrichales</taxon>
        <taxon>Ditrichaceae</taxon>
        <taxon>Ceratodon</taxon>
    </lineage>
</organism>
<feature type="repeat" description="PPR" evidence="3">
    <location>
        <begin position="326"/>
        <end position="360"/>
    </location>
</feature>
<keyword evidence="6" id="KW-1185">Reference proteome</keyword>
<dbReference type="EMBL" id="CM026422">
    <property type="protein sequence ID" value="KAG0586555.1"/>
    <property type="molecule type" value="Genomic_DNA"/>
</dbReference>
<dbReference type="PANTHER" id="PTHR47447:SF17">
    <property type="entry name" value="OS12G0638900 PROTEIN"/>
    <property type="match status" value="1"/>
</dbReference>
<dbReference type="Gene3D" id="1.25.40.10">
    <property type="entry name" value="Tetratricopeptide repeat domain"/>
    <property type="match status" value="4"/>
</dbReference>
<name>A0A8T0ITX9_CERPU</name>
<feature type="repeat" description="PPR" evidence="3">
    <location>
        <begin position="219"/>
        <end position="253"/>
    </location>
</feature>
<feature type="repeat" description="PPR" evidence="3">
    <location>
        <begin position="395"/>
        <end position="429"/>
    </location>
</feature>
<feature type="repeat" description="PPR" evidence="3">
    <location>
        <begin position="498"/>
        <end position="532"/>
    </location>
</feature>
<evidence type="ECO:0000256" key="3">
    <source>
        <dbReference type="PROSITE-ProRule" id="PRU00708"/>
    </source>
</evidence>
<evidence type="ECO:0000256" key="4">
    <source>
        <dbReference type="SAM" id="MobiDB-lite"/>
    </source>
</evidence>
<dbReference type="NCBIfam" id="TIGR00756">
    <property type="entry name" value="PPR"/>
    <property type="match status" value="4"/>
</dbReference>
<accession>A0A8T0ITX9</accession>
<evidence type="ECO:0008006" key="7">
    <source>
        <dbReference type="Google" id="ProtNLM"/>
    </source>
</evidence>
<protein>
    <recommendedName>
        <fullName evidence="7">Smr domain-containing protein</fullName>
    </recommendedName>
</protein>
<evidence type="ECO:0000313" key="6">
    <source>
        <dbReference type="Proteomes" id="UP000822688"/>
    </source>
</evidence>
<dbReference type="PANTHER" id="PTHR47447">
    <property type="entry name" value="OS03G0856100 PROTEIN"/>
    <property type="match status" value="1"/>
</dbReference>
<sequence length="799" mass="88155">MALRNHLLLGNRIAAPACGDCSSSLPGNSSGSRVQRLAIRRSVLLRGVSARANLDSSSSATDVLTETTSGGVKLENRLQAAEIAPSQSGNVQVKSAKSKKAILFRPELAEVTAALLRGEGVEITLAPWIGKFTPEEWNKVLAQVGDFHWELALRVFDFLKEKSVFAEQSVPSSNEDDKERELKLLKVYTAVGGVLARNGRQAEIEALISEMRSLGLVPDSHFFNSLIRGYGNKGLIHLASQVLFEMDRLGVKPDVATYERVIAAYLTGEKPQVEKAMRLLQGVRASKIMVGYKTLSDLMTACWNANKLEDADLLFQDMRTANYKIDPKVWLKLMQLHARGGRSEAVEDLFQQMREAGVETKGGAFDALLLSYCRAGKIDQALSVFREYKLNMKPSLVAFNMIIDACGKAGRDEEAVQSYVDLIECRYRPNAVTYTSLISAVAEAGRYEKADELYRRMLQDRVEPTGHTYSTMIHACARRGWTRYGHEICLAASQGPISRAVYGAMLHLYIKGRWYSHAAPVLEEMGRKGIEPDAAGYGTLISACGERDDRVFAPLARAIENSPFEPCQIAHRLVFGASSNDTISSDVSASPIDETSEISKNSETSETTSLSTFEADSAVREASAFFKRYASTENTETNASFYNALIDALWGRRLRLRAKVVLLEAREILESFPRPQYNEEAWSLDLRNLSKGASQIALLHWLEEVADRAAACPVVAPRLTLVTGGRKDNPSVLKPYSGKGRGVGVVRQMVEEVIKDLGIPFSSTIRESGPAQLQAETEQVVRWVSMYKDRLQLSNTASS</sequence>
<comment type="similarity">
    <text evidence="1">Belongs to the PPR family. P subfamily.</text>
</comment>
<feature type="region of interest" description="Disordered" evidence="4">
    <location>
        <begin position="586"/>
        <end position="607"/>
    </location>
</feature>
<feature type="compositionally biased region" description="Low complexity" evidence="4">
    <location>
        <begin position="598"/>
        <end position="607"/>
    </location>
</feature>
<dbReference type="Pfam" id="PF13812">
    <property type="entry name" value="PPR_3"/>
    <property type="match status" value="2"/>
</dbReference>